<accession>A0A0C2G4I0</accession>
<gene>
    <name evidence="1" type="ORF">ANCDUO_17950</name>
</gene>
<dbReference type="Pfam" id="PF13602">
    <property type="entry name" value="ADH_zinc_N_2"/>
    <property type="match status" value="1"/>
</dbReference>
<sequence length="64" mass="6910">MALANSTDEDLTAASTFIWNFLCSSHFRPVIQRIYPLSEIATAHIDVMAGSGTKGKLIVSIADL</sequence>
<name>A0A0C2G4I0_9BILA</name>
<dbReference type="Gene3D" id="3.90.180.10">
    <property type="entry name" value="Medium-chain alcohol dehydrogenases, catalytic domain"/>
    <property type="match status" value="1"/>
</dbReference>
<protein>
    <submittedName>
        <fullName evidence="1">Uncharacterized protein</fullName>
    </submittedName>
</protein>
<dbReference type="AlphaFoldDB" id="A0A0C2G4I0"/>
<evidence type="ECO:0000313" key="2">
    <source>
        <dbReference type="Proteomes" id="UP000054047"/>
    </source>
</evidence>
<keyword evidence="2" id="KW-1185">Reference proteome</keyword>
<dbReference type="Proteomes" id="UP000054047">
    <property type="component" value="Unassembled WGS sequence"/>
</dbReference>
<evidence type="ECO:0000313" key="1">
    <source>
        <dbReference type="EMBL" id="KIH51956.1"/>
    </source>
</evidence>
<organism evidence="1 2">
    <name type="scientific">Ancylostoma duodenale</name>
    <dbReference type="NCBI Taxonomy" id="51022"/>
    <lineage>
        <taxon>Eukaryota</taxon>
        <taxon>Metazoa</taxon>
        <taxon>Ecdysozoa</taxon>
        <taxon>Nematoda</taxon>
        <taxon>Chromadorea</taxon>
        <taxon>Rhabditida</taxon>
        <taxon>Rhabditina</taxon>
        <taxon>Rhabditomorpha</taxon>
        <taxon>Strongyloidea</taxon>
        <taxon>Ancylostomatidae</taxon>
        <taxon>Ancylostomatinae</taxon>
        <taxon>Ancylostoma</taxon>
    </lineage>
</organism>
<dbReference type="EMBL" id="KN744951">
    <property type="protein sequence ID" value="KIH51956.1"/>
    <property type="molecule type" value="Genomic_DNA"/>
</dbReference>
<dbReference type="Gene3D" id="3.40.50.720">
    <property type="entry name" value="NAD(P)-binding Rossmann-like Domain"/>
    <property type="match status" value="1"/>
</dbReference>
<proteinExistence type="predicted"/>
<reference evidence="1 2" key="1">
    <citation type="submission" date="2013-12" db="EMBL/GenBank/DDBJ databases">
        <title>Draft genome of the parsitic nematode Ancylostoma duodenale.</title>
        <authorList>
            <person name="Mitreva M."/>
        </authorList>
    </citation>
    <scope>NUCLEOTIDE SEQUENCE [LARGE SCALE GENOMIC DNA]</scope>
    <source>
        <strain evidence="1 2">Zhejiang</strain>
    </source>
</reference>
<feature type="non-terminal residue" evidence="1">
    <location>
        <position position="1"/>
    </location>
</feature>
<dbReference type="OrthoDB" id="3941538at2759"/>